<evidence type="ECO:0000313" key="1">
    <source>
        <dbReference type="EMBL" id="OMJ13103.1"/>
    </source>
</evidence>
<gene>
    <name evidence="1" type="ORF">AYI70_g8705</name>
</gene>
<proteinExistence type="predicted"/>
<organism evidence="1 2">
    <name type="scientific">Smittium culicis</name>
    <dbReference type="NCBI Taxonomy" id="133412"/>
    <lineage>
        <taxon>Eukaryota</taxon>
        <taxon>Fungi</taxon>
        <taxon>Fungi incertae sedis</taxon>
        <taxon>Zoopagomycota</taxon>
        <taxon>Kickxellomycotina</taxon>
        <taxon>Harpellomycetes</taxon>
        <taxon>Harpellales</taxon>
        <taxon>Legeriomycetaceae</taxon>
        <taxon>Smittium</taxon>
    </lineage>
</organism>
<protein>
    <submittedName>
        <fullName evidence="1">Uncharacterized protein</fullName>
    </submittedName>
</protein>
<accession>A0A1R1XES6</accession>
<feature type="non-terminal residue" evidence="1">
    <location>
        <position position="43"/>
    </location>
</feature>
<evidence type="ECO:0000313" key="2">
    <source>
        <dbReference type="Proteomes" id="UP000187283"/>
    </source>
</evidence>
<dbReference type="Proteomes" id="UP000187283">
    <property type="component" value="Unassembled WGS sequence"/>
</dbReference>
<sequence>MDVKSVEGISNKMVFKRKVGYNLTFTSDLNFGTYNPNGKMGHL</sequence>
<comment type="caution">
    <text evidence="1">The sequence shown here is derived from an EMBL/GenBank/DDBJ whole genome shotgun (WGS) entry which is preliminary data.</text>
</comment>
<reference evidence="1 2" key="1">
    <citation type="submission" date="2017-01" db="EMBL/GenBank/DDBJ databases">
        <authorList>
            <person name="Mah S.A."/>
            <person name="Swanson W.J."/>
            <person name="Moy G.W."/>
            <person name="Vacquier V.D."/>
        </authorList>
    </citation>
    <scope>NUCLEOTIDE SEQUENCE [LARGE SCALE GENOMIC DNA]</scope>
    <source>
        <strain evidence="1 2">GSMNP</strain>
    </source>
</reference>
<name>A0A1R1XES6_9FUNG</name>
<dbReference type="EMBL" id="LSSN01003631">
    <property type="protein sequence ID" value="OMJ13103.1"/>
    <property type="molecule type" value="Genomic_DNA"/>
</dbReference>
<dbReference type="AlphaFoldDB" id="A0A1R1XES6"/>
<keyword evidence="2" id="KW-1185">Reference proteome</keyword>